<name>A0ABQ4UAC7_9HYPH</name>
<dbReference type="PANTHER" id="PTHR43806">
    <property type="entry name" value="PEPTIDASE S8"/>
    <property type="match status" value="1"/>
</dbReference>
<evidence type="ECO:0000256" key="4">
    <source>
        <dbReference type="ARBA" id="ARBA00022825"/>
    </source>
</evidence>
<keyword evidence="4" id="KW-0720">Serine protease</keyword>
<dbReference type="SUPFAM" id="SSF52743">
    <property type="entry name" value="Subtilisin-like"/>
    <property type="match status" value="1"/>
</dbReference>
<dbReference type="PANTHER" id="PTHR43806:SF11">
    <property type="entry name" value="CEREVISIN-RELATED"/>
    <property type="match status" value="1"/>
</dbReference>
<evidence type="ECO:0000256" key="5">
    <source>
        <dbReference type="PROSITE-ProRule" id="PRU01240"/>
    </source>
</evidence>
<dbReference type="InterPro" id="IPR000209">
    <property type="entry name" value="Peptidase_S8/S53_dom"/>
</dbReference>
<protein>
    <recommendedName>
        <fullName evidence="6">Peptidase S8/S53 domain-containing protein</fullName>
    </recommendedName>
</protein>
<comment type="caution">
    <text evidence="5">Lacks conserved residue(s) required for the propagation of feature annotation.</text>
</comment>
<feature type="domain" description="Peptidase S8/S53" evidence="6">
    <location>
        <begin position="48"/>
        <end position="146"/>
    </location>
</feature>
<evidence type="ECO:0000256" key="1">
    <source>
        <dbReference type="ARBA" id="ARBA00011073"/>
    </source>
</evidence>
<dbReference type="Gene3D" id="3.40.50.200">
    <property type="entry name" value="Peptidase S8/S53 domain"/>
    <property type="match status" value="1"/>
</dbReference>
<evidence type="ECO:0000256" key="3">
    <source>
        <dbReference type="ARBA" id="ARBA00022801"/>
    </source>
</evidence>
<reference evidence="7" key="1">
    <citation type="journal article" date="2021" name="Front. Microbiol.">
        <title>Comprehensive Comparative Genomics and Phenotyping of Methylobacterium Species.</title>
        <authorList>
            <person name="Alessa O."/>
            <person name="Ogura Y."/>
            <person name="Fujitani Y."/>
            <person name="Takami H."/>
            <person name="Hayashi T."/>
            <person name="Sahin N."/>
            <person name="Tani A."/>
        </authorList>
    </citation>
    <scope>NUCLEOTIDE SEQUENCE</scope>
    <source>
        <strain evidence="7">DSM 23632</strain>
    </source>
</reference>
<gene>
    <name evidence="7" type="ORF">MPOCJGCO_4840</name>
</gene>
<accession>A0ABQ4UAC7</accession>
<comment type="similarity">
    <text evidence="1 5">Belongs to the peptidase S8 family.</text>
</comment>
<dbReference type="EMBL" id="BPRB01000382">
    <property type="protein sequence ID" value="GJE62705.1"/>
    <property type="molecule type" value="Genomic_DNA"/>
</dbReference>
<dbReference type="Pfam" id="PF00082">
    <property type="entry name" value="Peptidase_S8"/>
    <property type="match status" value="1"/>
</dbReference>
<keyword evidence="3" id="KW-0378">Hydrolase</keyword>
<evidence type="ECO:0000256" key="2">
    <source>
        <dbReference type="ARBA" id="ARBA00022670"/>
    </source>
</evidence>
<sequence length="189" mass="20048">MSLGVDFVGYREYFVKEKNFPDPKATSIALAGYRLNVRVFDRLSMLPAIDDGGFAGSLVVAAAGNESARPDYTITTAPPAAGKRFFSVAALDRSLTVANFSNDDVDIAAPGVGILSVGIDGGVRPDDSISMAAPHIAGVATLYADAMIKVDRFNAAAFESRLRSSAKPATLIDEEVVRCHRTLTSSTWT</sequence>
<organism evidence="7 8">
    <name type="scientific">Methylobacterium trifolii</name>
    <dbReference type="NCBI Taxonomy" id="1003092"/>
    <lineage>
        <taxon>Bacteria</taxon>
        <taxon>Pseudomonadati</taxon>
        <taxon>Pseudomonadota</taxon>
        <taxon>Alphaproteobacteria</taxon>
        <taxon>Hyphomicrobiales</taxon>
        <taxon>Methylobacteriaceae</taxon>
        <taxon>Methylobacterium</taxon>
    </lineage>
</organism>
<dbReference type="InterPro" id="IPR036852">
    <property type="entry name" value="Peptidase_S8/S53_dom_sf"/>
</dbReference>
<dbReference type="InterPro" id="IPR050131">
    <property type="entry name" value="Peptidase_S8_subtilisin-like"/>
</dbReference>
<dbReference type="Proteomes" id="UP001055057">
    <property type="component" value="Unassembled WGS sequence"/>
</dbReference>
<evidence type="ECO:0000259" key="6">
    <source>
        <dbReference type="Pfam" id="PF00082"/>
    </source>
</evidence>
<keyword evidence="2" id="KW-0645">Protease</keyword>
<comment type="caution">
    <text evidence="7">The sequence shown here is derived from an EMBL/GenBank/DDBJ whole genome shotgun (WGS) entry which is preliminary data.</text>
</comment>
<proteinExistence type="inferred from homology"/>
<evidence type="ECO:0000313" key="7">
    <source>
        <dbReference type="EMBL" id="GJE62705.1"/>
    </source>
</evidence>
<keyword evidence="8" id="KW-1185">Reference proteome</keyword>
<reference evidence="7" key="2">
    <citation type="submission" date="2021-08" db="EMBL/GenBank/DDBJ databases">
        <authorList>
            <person name="Tani A."/>
            <person name="Ola A."/>
            <person name="Ogura Y."/>
            <person name="Katsura K."/>
            <person name="Hayashi T."/>
        </authorList>
    </citation>
    <scope>NUCLEOTIDE SEQUENCE</scope>
    <source>
        <strain evidence="7">DSM 23632</strain>
    </source>
</reference>
<dbReference type="PROSITE" id="PS51892">
    <property type="entry name" value="SUBTILASE"/>
    <property type="match status" value="1"/>
</dbReference>
<evidence type="ECO:0000313" key="8">
    <source>
        <dbReference type="Proteomes" id="UP001055057"/>
    </source>
</evidence>